<evidence type="ECO:0000313" key="3">
    <source>
        <dbReference type="Proteomes" id="UP001449657"/>
    </source>
</evidence>
<name>A0ABZ2YZF9_9BACT</name>
<dbReference type="Proteomes" id="UP001449657">
    <property type="component" value="Chromosome"/>
</dbReference>
<evidence type="ECO:0000313" key="2">
    <source>
        <dbReference type="EMBL" id="WZN44828.1"/>
    </source>
</evidence>
<organism evidence="2 3">
    <name type="scientific">Chitinophaga caseinilytica</name>
    <dbReference type="NCBI Taxonomy" id="2267521"/>
    <lineage>
        <taxon>Bacteria</taxon>
        <taxon>Pseudomonadati</taxon>
        <taxon>Bacteroidota</taxon>
        <taxon>Chitinophagia</taxon>
        <taxon>Chitinophagales</taxon>
        <taxon>Chitinophagaceae</taxon>
        <taxon>Chitinophaga</taxon>
    </lineage>
</organism>
<sequence>MRNGQCLRTDTIKITSVKNPVANIQNVSAQCTDPVTTTYRLRNTGGTPAGKTPYTVTWEIVGAANGASLTIPAAAPNERDLINMPPNVPVRVRLTISSNLADCKTVSEKEFITYSRPTASVTETDMSQCSRTFTMTAQPLTDTSLIGTWEPDMLPAPFTIPASEVNNPNAVITYTGAAGTSGTVNWVVRKRNGNAKTCPAVTITVTLRYFNGPTVTIPSAIDVCKATPFTFPLTYTATNAPSRYDLEAIAPKMPGFVDIKDMPLPSTTGGTITVTYPGAAAAGTYRFRMTVRKPVGSTNDTCFDAKEFDVVLNTPSTTPTIGVTDGNICVGETVTLSIASGTIGSNSEWVWYRGDCATGVEIGRNVTSINVSPTATTTYSVRAIGSTTCGNSACVSTTVTVAQQPAKPNAGPDQEKCNEELFQLAASAPSVAGAVGTWTANPASVVFSDIHSPTSTARVFVGTSATLVWTITNGDCAVVSDTVILTNLNEINQNIIRDDQIICPNTVPAQIYDVGHPSSGTGTFTYSWLSSTTSATAGYAIIPGATGEYYQPGALTVTTWFRRIVKSGACTDTSAPVKITVSTNPPTVVTTPANINRECDKTFDYTTLFGTPTFQHPLGLTLTITHADVTVNNTCGMTITRTWTAEDPCGLKVTTSQTITVTDTKKPVLQFPGGRAPVDTTVSCSAIPAAITASATDNCTADAAVTVTVNTVRDASFTGTCVNNYVLIRTWTAKDNCNNEAIHTQRITVVDTSKPTMTWSPGLADTLNASCNAIPAAVTPTVTDNCLPAGVTVRLDYTQDTIRTGVANSCQNTYWLKRTWTATDACGNKSERIQIVRVVDNVPPTIIWSGAAPADVTVNCDNIPGAINPTATDNCAAANAITIKRDSVITRNPADCISKYTIRRNWTVTDLCGNASTHTQLITVQDTTRPTLVWAGTRPANVTVNCDNIPGAVMPTATDNCTAANAIVIRRDSVITRNPADCISKYTIRRIWTATDLCNNSITWEQLITVQDTTRPTLVWAGTRPANVTVNCDNIPGAVTPTATDNCTPANAIVIRRDSVITRNPADCISKYTIRRIWTATDLCNNSTTWEQLITVQDTTRPTLVWAGTRPANVTVNCDNIPGAVMPTATDNCTAANAIVIRRDSVITRDPADCISKYTIRRIWTATDLCNNSTTWEQLITVQDTTRPTLVWAGTRPANVTVNCDNIPGAVMPTATDNCTAANAIIIRRDSVVTRPTTGCTSNYTIRRIWTATDLCNNSTTWEQLITVQDTTRPTLVWTGAAPANVTVNCDNIPGAVMPTATDNCTAANAITIRRDSVVTRPTTGCTSNYTIRRIWTATDLCNNSTTWEQLITVQDTTRPTLVWAGTRPANVTVNCDNIPGAVMPTATDNCTAANAIVIRRDSVITRDPADCAGVYTIRRIWTATDLCNNSTTWEQLISVQDTTRPTLVWAGTRPANVTVNCDNIPGAVMPTATDNCTAANAIVIRRDSVITRNPADCISKYTIRRIWTATDLCNNSTTWEQLITVQDTTRPTLVWAGTRPANVTVNCDNIPGAVMPTATDNCTAANAIVIRRDSVITRDPADCISKYTIRRIWTATDLCNNSTTWEQLITVQDTTRPTLVWAGTRPANVTVNCDNIPGAVMPTATDNCTAANAIVIRRDSVVTRPTTGCTSNYTIRRIWTATDLCNNSTTWEQLITVQDTTRPTLVWAGTRPANITVDCDNIPGAVMPTATDNCTATNAITIRRDSVVTRPTTGCISNYTIRRIWTATDLCNNSTTWEQLITVQDTTNPVLAFANGAPRDTTVNCDAVPATVTATATDNCTPANQVAITIRLDTLRTSTACISNYQIRRTWIATDLCGNTDTHIQLITVQDTTLPRLVWATTAPANITVNCDNIPGAVMPSATDNCSPAGSITIRRDSVVTRPTTGCTSNYTIRRIWTATDLCGNAISHEQLITVQDTTRPTLVWAGTRPANVTVNCDNIPGAVMPTATDNCTAANAITIRRDSVITRNPADCISKYTIRRIWTATDLCNNSTTWEQLITVQDTTRPTLVWAGTRPANITVNCDNIPGAVMPTATDNCTPANAIVIRRDSVITRNPADCISKYTIRRIWTATDLCNNSTTWEQLITVQDTTRPTLVWAGTRPANITVNCDNIPGAVMPTATDNCTPANAITIRRDSVVTRPTTGCTSNYTIRRIWTATDLCNNSTTWEQLITVQDTTRPTLVWAGTRPANITVDCDNIPGAVMPTATDNCTAANAITIRRDSVVTRPTTGCISNYTIRRIWTATDLCNNSTTWEQLITVQDTTNPVLAFANGAPRDTTVNCDAVPATVTATATDNCTPANQVTITIRLDTLRTSTACISNYQIRRTWIATDLCGNTDTHIQLITVQDTTLPRLVWATTAPANITVNCDNIPGAVMPTATDNCTPGNRITIRRDSVVTRPTTGCTSNYTIRRIWTATDLCGNAISHEQLITVQDTTRPTLVWAGTRPANVTVNCDNIPGAVMPTATDNCTAANAITIRRDSVITRNPADCISKYTIRRIWTATDLCNNSTTWEQLITVQDTTRPMLVWAGTRPANVTVNCDNIPGAVTPTATDNCTPANAITIRRDSVITRNPADCISKYTIRRIWTATDLCNNSTTWEQLITVQDTTRPTLVWAGTRPANITVNCDNIPGAVMPTATDNCTPANAITIRRDSVVTRPTTGCTSNYTIRRIWTATDLCNNSITWEQLITVQDTTRPTMVWAGTRPANITVNCDNIPGAVMPTATDNCTAANVIVIRRDSVVTRPTTGCISNYTIRRIWTATDLCGNVARYEQLITVQDTTRPVLAFVNGAPRDTTVNCDAVPATVTATATDNCTPANQVAITIRLDTLRTSTACISNYQIRRTWIATDLCGNTDTHVQLVTVRDTTRPTLVWTGARPANITVNCDNIPGAVMPTATDNCTPGNRITIRRDSVVTRPTTGCMSNYTIRRIWTATDLCGNAISHEQLITVQDTTRPTLVWAGTRPANVTVNCDNIPAAVMPTATDNCTPANQITIRRDSVVTRPTTGCTSNYTIRRIWTATDLCNNSTTWEQLITVQDTTRPTLVWSGTRPANVTVNCDNIPGAVMPTATDNCTPANAITIRRDSVITRNPADCISKYTIRRIWTATDLCNNSTTWEQLITVQDTTRPMLVWAGTRPANITVNCDNIPGAVMPTATDNCTPANAITIRRDSVVTRPTTGCISNYTIRRIWTATDLCNNSTTWEQLITVQDTTRPTMVWAGIAPANVTVNCDNIPGAVMPTATDNCTPANAITIRRDSVVTRPTTGCISNYTIRRIWTATDLCGNVARHEQLITVQDTTRPVFVWNGTVPASITVNCDAIPARAIPLATDNCTPANQITMVYDSTIIRTPGACVSNYQIMRRWRITDLCGNMNTHQQLVTVQDTTRPNIVWNGARPANITVDCDAIPAAVMPTATDNCTPANAITIRRDSVITRVSGMCVSNYTIRRIWTVTDLCGNASTHEQLITVQDTTRPTLVWNGAAPANVTVNCDNIPGAVMPSATDNCTPGNQISIRRDSVITRAPGACISSYTIRRIWTATDLCNNSTSWEQLITVQDTTMPKFTWTGGLPADMTANCDALPARPVPTVSDNCTPANQITLVMDSVITRAPGACVSNYTIRRTWTATDLCGNVATHVQTVTVRDTTRPVLVWTGARPADVTVNCDAIPAAATAMATDNCTPVNQIDMDYRQDTVRASNACVNSYQLRRTWTATDLCGNAISHVQTVTVQDTTKPVMVWVSRPANVTVNCDAVPAAAMPTATDNCTPGNMVTIDLKTDTLRANSACISNYQLRRTWTATDLCGNFSTHVQLVTVQDTTKPVFSFPNGQPADATVSCDAIPATPAVNATDNCSMGNQVTVSLKVDTIRTSGACTNNYRLRRTWTATDLCGNSATFVQTLTVEDRTAPVFTMPTPADVTVNCDEIPAQPDLTAIDNCSPAGKVTVLKNENRNPIPGACANNYLLIRTWTAIDECRNAQTVTQTITVVDTKAPVFTSAAPADTTVDCDKVPAAPNMNATDNCSTGNNVTVRFSETRRDIPGACINNYELIRTWTATDECGNFNTVSQTVTVQDTTAPVFTSSAPANATVECDKVPAQPDLSATDNCAGNVTVVKNEQRIDSTCANTYRLIRTWTATDVCGNSTTLTQTIIVADRTKPVFTTPIPADTTVNCDAIPARPVITASDNCAGIINVQFEEEHIDIPGACANNYRLLRTWTANDGCGNITKVIQVITVRDTTRPTFMMPTPADTTVNCDAIPVQPDLTATDNCSAASDVTVVKNETRESIAGACANNYRLIRTWTATDACGNARTVRQVVTVQDTTKPVFALPVPLDATVDCNAVPAQPDITATDNCSAQNRVTIVKNERREDIAGACANNYRLIRTWTATDECGNSAVLTQVITVQDTTRPNFTMPVPADVTVNCDAIPTQPDLSVTDNCTATSAIRTVKSERREDIAGACVNNYRLIRTWTATDECGNTRTVTQVLTVQDTTRPTFVGSTPADATVECSAIPVQPNLNVTDNCSASNNVTVVKNERREDIPGACANNYRLIRTWTATDECGNSTTVQQVLTVRDTTAPVFTTPTPADATVECHAIPAQSDLSANDACSGTNVTIVKNERREDIPGACANNYRLIRTWTATDECGNSRTVTQVLTVVDNTKPVFNMPVPANATVECSAIPVQPDLTATDNCSPAANVRIVKYERREDIPGACANNYRLIRTWTATDECGNATTVTQTITVQDTTAPVFTTLPPTDITLSCSEVPSVPVMTATDNCSGNNVRIEYSFSKRPLSTRCADNYRLTRTWKAIDECGNVAIATQVITVMDTTKPTFTMAAPADTTVMCDALPAPVSINATDNCTPSGGVTVRFRSFRETVPGNCSYRIVNIWTAVDNCGNANEMRQVIMVIDTVKPVIAAPPADITLTCGQAIPTAPIALTATDNCSEGFPKQVQYTIDPYTPDLCAGYIITRRWKVTDNCGNAADDVIQQIHVLPCPKPELQAEVFTNCSTNPFITLKTKGDVNRPVYTLVGVTPANAVSVPMTSSNPRFNVNGATSASFVVRDGITGCVSDTVTYTINYLQMPVVNLGSDTSLCGGNGMVLDAGPANFGYQIRWSTGETTQRIRITRAGTYKVTVSNGMCEAADSIEVGVIPMPLIDLKDTTICRGQSVKLDATVEGNATYLWSTGATSPIITVSTQERFWVRVTKLGCITIDTVNVTVNPPPDVTLSRDTSICPGQSVMLTVNTNAGRIQWATGETSNSIVVSRAGTYQVAVFRDNCVVKEAVRVSERPDMKLELGPDRYMCPGSSILVDARHPDVNVYRWNDGDLNPIKTITQPGTYVLGVLDKYCDRYKTDSIKVSIAGPPTVNLGNDTIICRGRRFMLKANATNASRYLWSTGATTASIEVKEPGTYTVTAFNDCGSSTDEITIDVKDCDSKPEVPNAFSPNGDGKNDLFRPVLRGPMYEYELRIFNRWGELVYISKDQHQGWDGTYKGRPVDVGTFVWWLTYKRTTFGPAFIIKGDVTVIR</sequence>
<reference evidence="2 3" key="1">
    <citation type="submission" date="2024-03" db="EMBL/GenBank/DDBJ databases">
        <title>Chitinophaga caseinilytica sp. nov., a casein hydrolysing bacterium isolated from forest soil.</title>
        <authorList>
            <person name="Lee D.S."/>
            <person name="Han D.M."/>
            <person name="Baek J.H."/>
            <person name="Choi D.G."/>
            <person name="Jeon J.H."/>
            <person name="Jeon C.O."/>
        </authorList>
    </citation>
    <scope>NUCLEOTIDE SEQUENCE [LARGE SCALE GENOMIC DNA]</scope>
    <source>
        <strain evidence="2 3">KACC 19118</strain>
    </source>
</reference>
<protein>
    <submittedName>
        <fullName evidence="2">Gliding motility-associated C-terminal domain-containing protein</fullName>
    </submittedName>
</protein>
<dbReference type="Pfam" id="PF23237">
    <property type="entry name" value="HYR_4C"/>
    <property type="match status" value="1"/>
</dbReference>
<dbReference type="Pfam" id="PF13585">
    <property type="entry name" value="CHU_C"/>
    <property type="match status" value="1"/>
</dbReference>
<evidence type="ECO:0000259" key="1">
    <source>
        <dbReference type="Pfam" id="PF23237"/>
    </source>
</evidence>
<accession>A0ABZ2YZF9</accession>
<dbReference type="InterPro" id="IPR057078">
    <property type="entry name" value="HYR-4C"/>
</dbReference>
<dbReference type="Gene3D" id="2.60.40.10">
    <property type="entry name" value="Immunoglobulins"/>
    <property type="match status" value="1"/>
</dbReference>
<proteinExistence type="predicted"/>
<dbReference type="InterPro" id="IPR013783">
    <property type="entry name" value="Ig-like_fold"/>
</dbReference>
<feature type="domain" description="HYR-like" evidence="1">
    <location>
        <begin position="3608"/>
        <end position="3676"/>
    </location>
</feature>
<dbReference type="EMBL" id="CP150096">
    <property type="protein sequence ID" value="WZN44828.1"/>
    <property type="molecule type" value="Genomic_DNA"/>
</dbReference>
<keyword evidence="3" id="KW-1185">Reference proteome</keyword>
<dbReference type="RefSeq" id="WP_341839593.1">
    <property type="nucleotide sequence ID" value="NZ_CP149792.1"/>
</dbReference>
<gene>
    <name evidence="2" type="ORF">WJU22_18180</name>
</gene>
<dbReference type="InterPro" id="IPR026341">
    <property type="entry name" value="T9SS_type_B"/>
</dbReference>
<dbReference type="NCBIfam" id="TIGR04131">
    <property type="entry name" value="Bac_Flav_CTERM"/>
    <property type="match status" value="1"/>
</dbReference>